<keyword evidence="2" id="KW-1185">Reference proteome</keyword>
<evidence type="ECO:0000313" key="2">
    <source>
        <dbReference type="Proteomes" id="UP000235388"/>
    </source>
</evidence>
<name>A0A2N5SL64_9BASI</name>
<dbReference type="AlphaFoldDB" id="A0A2N5SL64"/>
<dbReference type="Proteomes" id="UP000235388">
    <property type="component" value="Unassembled WGS sequence"/>
</dbReference>
<protein>
    <submittedName>
        <fullName evidence="1">Uncharacterized protein</fullName>
    </submittedName>
</protein>
<organism evidence="1 2">
    <name type="scientific">Puccinia coronata f. sp. avenae</name>
    <dbReference type="NCBI Taxonomy" id="200324"/>
    <lineage>
        <taxon>Eukaryota</taxon>
        <taxon>Fungi</taxon>
        <taxon>Dikarya</taxon>
        <taxon>Basidiomycota</taxon>
        <taxon>Pucciniomycotina</taxon>
        <taxon>Pucciniomycetes</taxon>
        <taxon>Pucciniales</taxon>
        <taxon>Pucciniaceae</taxon>
        <taxon>Puccinia</taxon>
    </lineage>
</organism>
<gene>
    <name evidence="1" type="ORF">PCANC_13973</name>
</gene>
<proteinExistence type="predicted"/>
<comment type="caution">
    <text evidence="1">The sequence shown here is derived from an EMBL/GenBank/DDBJ whole genome shotgun (WGS) entry which is preliminary data.</text>
</comment>
<reference evidence="1 2" key="1">
    <citation type="submission" date="2017-11" db="EMBL/GenBank/DDBJ databases">
        <title>De novo assembly and phasing of dikaryotic genomes from two isolates of Puccinia coronata f. sp. avenae, the causal agent of oat crown rust.</title>
        <authorList>
            <person name="Miller M.E."/>
            <person name="Zhang Y."/>
            <person name="Omidvar V."/>
            <person name="Sperschneider J."/>
            <person name="Schwessinger B."/>
            <person name="Raley C."/>
            <person name="Palmer J.M."/>
            <person name="Garnica D."/>
            <person name="Upadhyaya N."/>
            <person name="Rathjen J."/>
            <person name="Taylor J.M."/>
            <person name="Park R.F."/>
            <person name="Dodds P.N."/>
            <person name="Hirsch C.D."/>
            <person name="Kianian S.F."/>
            <person name="Figueroa M."/>
        </authorList>
    </citation>
    <scope>NUCLEOTIDE SEQUENCE [LARGE SCALE GENOMIC DNA]</scope>
    <source>
        <strain evidence="1">12NC29</strain>
    </source>
</reference>
<evidence type="ECO:0000313" key="1">
    <source>
        <dbReference type="EMBL" id="PLW13959.1"/>
    </source>
</evidence>
<sequence length="64" mass="7335">MSEYLLKASFQVLCLENCWSRWSSLPSSAEGFDQKLNQVLFIPLLDLILQEPPKVPLATLKERV</sequence>
<dbReference type="EMBL" id="PGCJ01000934">
    <property type="protein sequence ID" value="PLW13959.1"/>
    <property type="molecule type" value="Genomic_DNA"/>
</dbReference>
<accession>A0A2N5SL64</accession>